<dbReference type="AlphaFoldDB" id="A0AAJ0HP38"/>
<feature type="compositionally biased region" description="Low complexity" evidence="4">
    <location>
        <begin position="62"/>
        <end position="73"/>
    </location>
</feature>
<evidence type="ECO:0000313" key="6">
    <source>
        <dbReference type="EMBL" id="KAK3358743.1"/>
    </source>
</evidence>
<accession>A0AAJ0HP38</accession>
<dbReference type="PANTHER" id="PTHR13848">
    <property type="entry name" value="PROTEIN YIPPEE-LIKE CG15309-RELATED"/>
    <property type="match status" value="1"/>
</dbReference>
<proteinExistence type="inferred from homology"/>
<evidence type="ECO:0000256" key="1">
    <source>
        <dbReference type="ARBA" id="ARBA00005613"/>
    </source>
</evidence>
<keyword evidence="3" id="KW-0862">Zinc</keyword>
<name>A0AAJ0HP38_9PEZI</name>
<dbReference type="Pfam" id="PF03226">
    <property type="entry name" value="Yippee-Mis18"/>
    <property type="match status" value="1"/>
</dbReference>
<evidence type="ECO:0000256" key="3">
    <source>
        <dbReference type="ARBA" id="ARBA00022833"/>
    </source>
</evidence>
<protein>
    <submittedName>
        <fullName evidence="6">Yippee zinc-binding/DNA-binding /Mis18, centromere assembly-domain-containing protein</fullName>
    </submittedName>
</protein>
<reference evidence="6" key="1">
    <citation type="journal article" date="2023" name="Mol. Phylogenet. Evol.">
        <title>Genome-scale phylogeny and comparative genomics of the fungal order Sordariales.</title>
        <authorList>
            <person name="Hensen N."/>
            <person name="Bonometti L."/>
            <person name="Westerberg I."/>
            <person name="Brannstrom I.O."/>
            <person name="Guillou S."/>
            <person name="Cros-Aarteil S."/>
            <person name="Calhoun S."/>
            <person name="Haridas S."/>
            <person name="Kuo A."/>
            <person name="Mondo S."/>
            <person name="Pangilinan J."/>
            <person name="Riley R."/>
            <person name="LaButti K."/>
            <person name="Andreopoulos B."/>
            <person name="Lipzen A."/>
            <person name="Chen C."/>
            <person name="Yan M."/>
            <person name="Daum C."/>
            <person name="Ng V."/>
            <person name="Clum A."/>
            <person name="Steindorff A."/>
            <person name="Ohm R.A."/>
            <person name="Martin F."/>
            <person name="Silar P."/>
            <person name="Natvig D.O."/>
            <person name="Lalanne C."/>
            <person name="Gautier V."/>
            <person name="Ament-Velasquez S.L."/>
            <person name="Kruys A."/>
            <person name="Hutchinson M.I."/>
            <person name="Powell A.J."/>
            <person name="Barry K."/>
            <person name="Miller A.N."/>
            <person name="Grigoriev I.V."/>
            <person name="Debuchy R."/>
            <person name="Gladieux P."/>
            <person name="Hiltunen Thoren M."/>
            <person name="Johannesson H."/>
        </authorList>
    </citation>
    <scope>NUCLEOTIDE SEQUENCE</scope>
    <source>
        <strain evidence="6">CBS 955.72</strain>
    </source>
</reference>
<dbReference type="InterPro" id="IPR034751">
    <property type="entry name" value="Yippee"/>
</dbReference>
<evidence type="ECO:0000256" key="4">
    <source>
        <dbReference type="SAM" id="MobiDB-lite"/>
    </source>
</evidence>
<feature type="domain" description="Yippee" evidence="5">
    <location>
        <begin position="96"/>
        <end position="217"/>
    </location>
</feature>
<organism evidence="6 7">
    <name type="scientific">Lasiosphaeria hispida</name>
    <dbReference type="NCBI Taxonomy" id="260671"/>
    <lineage>
        <taxon>Eukaryota</taxon>
        <taxon>Fungi</taxon>
        <taxon>Dikarya</taxon>
        <taxon>Ascomycota</taxon>
        <taxon>Pezizomycotina</taxon>
        <taxon>Sordariomycetes</taxon>
        <taxon>Sordariomycetidae</taxon>
        <taxon>Sordariales</taxon>
        <taxon>Lasiosphaeriaceae</taxon>
        <taxon>Lasiosphaeria</taxon>
    </lineage>
</organism>
<feature type="region of interest" description="Disordered" evidence="4">
    <location>
        <begin position="227"/>
        <end position="256"/>
    </location>
</feature>
<reference evidence="6" key="2">
    <citation type="submission" date="2023-06" db="EMBL/GenBank/DDBJ databases">
        <authorList>
            <consortium name="Lawrence Berkeley National Laboratory"/>
            <person name="Haridas S."/>
            <person name="Hensen N."/>
            <person name="Bonometti L."/>
            <person name="Westerberg I."/>
            <person name="Brannstrom I.O."/>
            <person name="Guillou S."/>
            <person name="Cros-Aarteil S."/>
            <person name="Calhoun S."/>
            <person name="Kuo A."/>
            <person name="Mondo S."/>
            <person name="Pangilinan J."/>
            <person name="Riley R."/>
            <person name="Labutti K."/>
            <person name="Andreopoulos B."/>
            <person name="Lipzen A."/>
            <person name="Chen C."/>
            <person name="Yanf M."/>
            <person name="Daum C."/>
            <person name="Ng V."/>
            <person name="Clum A."/>
            <person name="Steindorff A."/>
            <person name="Ohm R."/>
            <person name="Martin F."/>
            <person name="Silar P."/>
            <person name="Natvig D."/>
            <person name="Lalanne C."/>
            <person name="Gautier V."/>
            <person name="Ament-Velasquez S.L."/>
            <person name="Kruys A."/>
            <person name="Hutchinson M.I."/>
            <person name="Powell A.J."/>
            <person name="Barry K."/>
            <person name="Miller A.N."/>
            <person name="Grigoriev I.V."/>
            <person name="Debuchy R."/>
            <person name="Gladieux P."/>
            <person name="Thoren M.H."/>
            <person name="Johannesson H."/>
        </authorList>
    </citation>
    <scope>NUCLEOTIDE SEQUENCE</scope>
    <source>
        <strain evidence="6">CBS 955.72</strain>
    </source>
</reference>
<comment type="similarity">
    <text evidence="1">Belongs to the yippee family.</text>
</comment>
<dbReference type="PROSITE" id="PS51792">
    <property type="entry name" value="YIPPEE"/>
    <property type="match status" value="1"/>
</dbReference>
<evidence type="ECO:0000259" key="5">
    <source>
        <dbReference type="PROSITE" id="PS51792"/>
    </source>
</evidence>
<dbReference type="GO" id="GO:0046872">
    <property type="term" value="F:metal ion binding"/>
    <property type="evidence" value="ECO:0007669"/>
    <property type="project" value="UniProtKB-KW"/>
</dbReference>
<dbReference type="InterPro" id="IPR039058">
    <property type="entry name" value="Yippee_fam"/>
</dbReference>
<evidence type="ECO:0000256" key="2">
    <source>
        <dbReference type="ARBA" id="ARBA00022723"/>
    </source>
</evidence>
<gene>
    <name evidence="6" type="ORF">B0T25DRAFT_449529</name>
</gene>
<sequence>MFGDISIFTRPVVPPTPDDGPTFPLYLLPSFSLPFRRRRSSVSRPAQIRHAAAPEDSDPGDESSVPSLSSSPDSPDKEAAPALAPTGPRLARTQPDTLRCNTCAADIAFASQIVSKGFTGRHGRAYLVSPPSAQATPSCPGSPLNNDTVGAESELVNIRVGRAENRHLATGVHVVADIWCVVCSTKIGWKYVDARSAAQKYKVGKFILETQRVVMQHSWEYVSGNACGGRQSARASTDTDASASRVSDESDITDDDGGVIVFDSEDEDECDDIFAGVWDPDVVAKRRKGKVINMRRAGGAA</sequence>
<dbReference type="EMBL" id="JAUIQD010000002">
    <property type="protein sequence ID" value="KAK3358743.1"/>
    <property type="molecule type" value="Genomic_DNA"/>
</dbReference>
<feature type="region of interest" description="Disordered" evidence="4">
    <location>
        <begin position="39"/>
        <end position="94"/>
    </location>
</feature>
<comment type="caution">
    <text evidence="6">The sequence shown here is derived from an EMBL/GenBank/DDBJ whole genome shotgun (WGS) entry which is preliminary data.</text>
</comment>
<keyword evidence="2" id="KW-0479">Metal-binding</keyword>
<evidence type="ECO:0000313" key="7">
    <source>
        <dbReference type="Proteomes" id="UP001275084"/>
    </source>
</evidence>
<feature type="compositionally biased region" description="Low complexity" evidence="4">
    <location>
        <begin position="232"/>
        <end position="245"/>
    </location>
</feature>
<dbReference type="Proteomes" id="UP001275084">
    <property type="component" value="Unassembled WGS sequence"/>
</dbReference>
<keyword evidence="7" id="KW-1185">Reference proteome</keyword>
<dbReference type="InterPro" id="IPR004910">
    <property type="entry name" value="Yippee/Mis18/Cereblon"/>
</dbReference>